<dbReference type="PROSITE" id="PS50995">
    <property type="entry name" value="HTH_MARR_2"/>
    <property type="match status" value="1"/>
</dbReference>
<dbReference type="InterPro" id="IPR039422">
    <property type="entry name" value="MarR/SlyA-like"/>
</dbReference>
<dbReference type="Pfam" id="PF01047">
    <property type="entry name" value="MarR"/>
    <property type="match status" value="1"/>
</dbReference>
<dbReference type="RefSeq" id="WP_342312503.1">
    <property type="nucleotide sequence ID" value="NZ_CP150851.1"/>
</dbReference>
<feature type="region of interest" description="Disordered" evidence="4">
    <location>
        <begin position="1"/>
        <end position="20"/>
    </location>
</feature>
<dbReference type="InterPro" id="IPR000835">
    <property type="entry name" value="HTH_MarR-typ"/>
</dbReference>
<evidence type="ECO:0000256" key="2">
    <source>
        <dbReference type="ARBA" id="ARBA00023125"/>
    </source>
</evidence>
<evidence type="ECO:0000256" key="3">
    <source>
        <dbReference type="ARBA" id="ARBA00023163"/>
    </source>
</evidence>
<keyword evidence="6" id="KW-0614">Plasmid</keyword>
<dbReference type="SUPFAM" id="SSF46785">
    <property type="entry name" value="Winged helix' DNA-binding domain"/>
    <property type="match status" value="1"/>
</dbReference>
<dbReference type="InterPro" id="IPR023187">
    <property type="entry name" value="Tscrpt_reg_MarR-type_CS"/>
</dbReference>
<evidence type="ECO:0000313" key="6">
    <source>
        <dbReference type="EMBL" id="WZW59291.1"/>
    </source>
</evidence>
<reference evidence="6 7" key="1">
    <citation type="submission" date="2024-04" db="EMBL/GenBank/DDBJ databases">
        <title>Biological Control Activity of Plant Growth Promoting Rhizobacteria Burkholderia pyrrocinia BX1 against Tobacco black shank Introduction Tobacco black shank (TBS) caused by the oomycete Phytophthora. nicotianae (P. nicotianae) has become a destructive soil.</title>
        <authorList>
            <person name="Liu X."/>
            <person name="Shu C."/>
        </authorList>
    </citation>
    <scope>NUCLEOTIDE SEQUENCE [LARGE SCALE GENOMIC DNA]</scope>
    <source>
        <strain evidence="6 7">BX1</strain>
        <plasmid evidence="6 7">unnamed</plasmid>
    </source>
</reference>
<keyword evidence="7" id="KW-1185">Reference proteome</keyword>
<evidence type="ECO:0000256" key="1">
    <source>
        <dbReference type="ARBA" id="ARBA00023015"/>
    </source>
</evidence>
<geneLocation type="plasmid" evidence="6 7">
    <name>unnamed</name>
</geneLocation>
<dbReference type="PANTHER" id="PTHR33164">
    <property type="entry name" value="TRANSCRIPTIONAL REGULATOR, MARR FAMILY"/>
    <property type="match status" value="1"/>
</dbReference>
<dbReference type="Gene3D" id="1.10.10.10">
    <property type="entry name" value="Winged helix-like DNA-binding domain superfamily/Winged helix DNA-binding domain"/>
    <property type="match status" value="1"/>
</dbReference>
<dbReference type="InterPro" id="IPR036390">
    <property type="entry name" value="WH_DNA-bd_sf"/>
</dbReference>
<feature type="compositionally biased region" description="Polar residues" evidence="4">
    <location>
        <begin position="1"/>
        <end position="15"/>
    </location>
</feature>
<evidence type="ECO:0000256" key="4">
    <source>
        <dbReference type="SAM" id="MobiDB-lite"/>
    </source>
</evidence>
<sequence>MNHATSPNDSGTGTRPASDGLGYLLKRTKAVMCRTISRRTEAELGVTDTQARILLMLADRPARTTADLARECDVDASAVTRMIDRMEQRGLLTRMRCDEDRRIVRLHVTQPGQVVADRIPAIVSAVSGELLCAFDADEIHSLESLLGRIVANGMRHAWHAEGR</sequence>
<keyword evidence="3" id="KW-0804">Transcription</keyword>
<name>A0ABZ3BWC3_BURPY</name>
<dbReference type="PANTHER" id="PTHR33164:SF87">
    <property type="entry name" value="MULTIPLE ANTIBIOTIC RESISTANCE PROTEIN MARR"/>
    <property type="match status" value="1"/>
</dbReference>
<feature type="domain" description="HTH marR-type" evidence="5">
    <location>
        <begin position="18"/>
        <end position="151"/>
    </location>
</feature>
<accession>A0ABZ3BWC3</accession>
<keyword evidence="2" id="KW-0238">DNA-binding</keyword>
<organism evidence="6 7">
    <name type="scientific">Burkholderia pyrrocinia</name>
    <name type="common">Pseudomonas pyrrocinia</name>
    <dbReference type="NCBI Taxonomy" id="60550"/>
    <lineage>
        <taxon>Bacteria</taxon>
        <taxon>Pseudomonadati</taxon>
        <taxon>Pseudomonadota</taxon>
        <taxon>Betaproteobacteria</taxon>
        <taxon>Burkholderiales</taxon>
        <taxon>Burkholderiaceae</taxon>
        <taxon>Burkholderia</taxon>
        <taxon>Burkholderia cepacia complex</taxon>
    </lineage>
</organism>
<dbReference type="SMART" id="SM00347">
    <property type="entry name" value="HTH_MARR"/>
    <property type="match status" value="1"/>
</dbReference>
<keyword evidence="1" id="KW-0805">Transcription regulation</keyword>
<dbReference type="InterPro" id="IPR036388">
    <property type="entry name" value="WH-like_DNA-bd_sf"/>
</dbReference>
<dbReference type="PRINTS" id="PR00598">
    <property type="entry name" value="HTHMARR"/>
</dbReference>
<dbReference type="EMBL" id="CP150851">
    <property type="protein sequence ID" value="WZW59291.1"/>
    <property type="molecule type" value="Genomic_DNA"/>
</dbReference>
<dbReference type="Proteomes" id="UP001484179">
    <property type="component" value="Plasmid unnamed"/>
</dbReference>
<dbReference type="PROSITE" id="PS01117">
    <property type="entry name" value="HTH_MARR_1"/>
    <property type="match status" value="1"/>
</dbReference>
<gene>
    <name evidence="6" type="ORF">WN985_33595</name>
</gene>
<proteinExistence type="predicted"/>
<protein>
    <submittedName>
        <fullName evidence="6">MarR family transcriptional regulator</fullName>
    </submittedName>
</protein>
<evidence type="ECO:0000259" key="5">
    <source>
        <dbReference type="PROSITE" id="PS50995"/>
    </source>
</evidence>
<evidence type="ECO:0000313" key="7">
    <source>
        <dbReference type="Proteomes" id="UP001484179"/>
    </source>
</evidence>